<feature type="signal peptide" evidence="4">
    <location>
        <begin position="1"/>
        <end position="32"/>
    </location>
</feature>
<evidence type="ECO:0000313" key="7">
    <source>
        <dbReference type="EMBL" id="GHI82114.1"/>
    </source>
</evidence>
<dbReference type="SUPFAM" id="SSF53474">
    <property type="entry name" value="alpha/beta-Hydrolases"/>
    <property type="match status" value="1"/>
</dbReference>
<comment type="similarity">
    <text evidence="1">Belongs to the peptidase S33 family.</text>
</comment>
<evidence type="ECO:0000256" key="4">
    <source>
        <dbReference type="SAM" id="SignalP"/>
    </source>
</evidence>
<comment type="caution">
    <text evidence="7">The sequence shown here is derived from an EMBL/GenBank/DDBJ whole genome shotgun (WGS) entry which is preliminary data.</text>
</comment>
<dbReference type="InterPro" id="IPR029058">
    <property type="entry name" value="AB_hydrolase_fold"/>
</dbReference>
<keyword evidence="8" id="KW-1185">Reference proteome</keyword>
<evidence type="ECO:0000259" key="6">
    <source>
        <dbReference type="Pfam" id="PF08386"/>
    </source>
</evidence>
<evidence type="ECO:0000256" key="3">
    <source>
        <dbReference type="ARBA" id="ARBA00022801"/>
    </source>
</evidence>
<evidence type="ECO:0000313" key="8">
    <source>
        <dbReference type="Proteomes" id="UP000608522"/>
    </source>
</evidence>
<dbReference type="InterPro" id="IPR000073">
    <property type="entry name" value="AB_hydrolase_1"/>
</dbReference>
<dbReference type="Gene3D" id="3.40.50.1820">
    <property type="entry name" value="alpha/beta hydrolase"/>
    <property type="match status" value="1"/>
</dbReference>
<dbReference type="PANTHER" id="PTHR43248:SF29">
    <property type="entry name" value="TRIPEPTIDYL AMINOPEPTIDASE"/>
    <property type="match status" value="1"/>
</dbReference>
<evidence type="ECO:0000256" key="2">
    <source>
        <dbReference type="ARBA" id="ARBA00022729"/>
    </source>
</evidence>
<keyword evidence="3" id="KW-0378">Hydrolase</keyword>
<feature type="domain" description="Peptidase S33 tripeptidyl aminopeptidase-like C-terminal" evidence="6">
    <location>
        <begin position="418"/>
        <end position="511"/>
    </location>
</feature>
<organism evidence="7 8">
    <name type="scientific">Streptomyces spororaveus</name>
    <dbReference type="NCBI Taxonomy" id="284039"/>
    <lineage>
        <taxon>Bacteria</taxon>
        <taxon>Bacillati</taxon>
        <taxon>Actinomycetota</taxon>
        <taxon>Actinomycetes</taxon>
        <taxon>Kitasatosporales</taxon>
        <taxon>Streptomycetaceae</taxon>
        <taxon>Streptomyces</taxon>
    </lineage>
</organism>
<accession>A0ABQ3TNW3</accession>
<dbReference type="Proteomes" id="UP000608522">
    <property type="component" value="Unassembled WGS sequence"/>
</dbReference>
<dbReference type="EMBL" id="BNED01000005">
    <property type="protein sequence ID" value="GHI82114.1"/>
    <property type="molecule type" value="Genomic_DNA"/>
</dbReference>
<feature type="chain" id="PRO_5046023503" description="Pimeloyl-ACP methyl ester carboxylesterase" evidence="4">
    <location>
        <begin position="33"/>
        <end position="513"/>
    </location>
</feature>
<dbReference type="InterPro" id="IPR051601">
    <property type="entry name" value="Serine_prot/Carboxylest_S33"/>
</dbReference>
<sequence>MGPRGEINKACAMTTYPHKAMLLALATATVAAGLTATAAPAVARTAPAAPQLTWHRCTQPDALAAQECAELPVPLDYDDPGGRQLTVAVSRIRSDRPEARRGTLVVIPGGPGGSGVQRLTQKGDALRRELGGAYDLVAFDPRGVGASTTASCDLAPEDRYLTSLRSWPGPNGEITENIARSRRIAEACARNGGPELRSFTTANQVRDMDRFREALGERKLSAWGTSYGTYVGAVYAQKYPRHTDRWVLDSSGDPDPKRVARGWLANMAQGAADRLPDFAAWAAHPDRDLDGLRLAGEARGVEPLLVSLAARLDQEPRATTTPGVPLTGNGLRQALQNALYADAAFAPFARLVRSAQDPAGTPVLPRELAAPIRNEDAALMVSVICNDVAWPDVPMASYRRAVEEDRARHPLTAGMPVNVLPCSFWKTPAQKPTRITDDGPSGILMLQSRRDPATPLFGALKMREALGDRARLVTVEQGGHGLYLGNGNACGNRAVTEFLTTGRRPARDTDCAN</sequence>
<dbReference type="PANTHER" id="PTHR43248">
    <property type="entry name" value="2-SUCCINYL-6-HYDROXY-2,4-CYCLOHEXADIENE-1-CARBOXYLATE SYNTHASE"/>
    <property type="match status" value="1"/>
</dbReference>
<proteinExistence type="inferred from homology"/>
<evidence type="ECO:0008006" key="9">
    <source>
        <dbReference type="Google" id="ProtNLM"/>
    </source>
</evidence>
<dbReference type="Pfam" id="PF08386">
    <property type="entry name" value="Abhydrolase_4"/>
    <property type="match status" value="1"/>
</dbReference>
<reference evidence="8" key="1">
    <citation type="submission" date="2023-07" db="EMBL/GenBank/DDBJ databases">
        <title>Whole genome shotgun sequence of Streptomyces spororaveus NBRC 15456.</title>
        <authorList>
            <person name="Komaki H."/>
            <person name="Tamura T."/>
        </authorList>
    </citation>
    <scope>NUCLEOTIDE SEQUENCE [LARGE SCALE GENOMIC DNA]</scope>
    <source>
        <strain evidence="8">NBRC 15456</strain>
    </source>
</reference>
<dbReference type="InterPro" id="IPR013595">
    <property type="entry name" value="Pept_S33_TAP-like_C"/>
</dbReference>
<evidence type="ECO:0000259" key="5">
    <source>
        <dbReference type="Pfam" id="PF00561"/>
    </source>
</evidence>
<gene>
    <name evidence="7" type="ORF">Sspor_76750</name>
</gene>
<dbReference type="Pfam" id="PF00561">
    <property type="entry name" value="Abhydrolase_1"/>
    <property type="match status" value="1"/>
</dbReference>
<evidence type="ECO:0000256" key="1">
    <source>
        <dbReference type="ARBA" id="ARBA00010088"/>
    </source>
</evidence>
<keyword evidence="2 4" id="KW-0732">Signal</keyword>
<protein>
    <recommendedName>
        <fullName evidence="9">Pimeloyl-ACP methyl ester carboxylesterase</fullName>
    </recommendedName>
</protein>
<name>A0ABQ3TNW3_9ACTN</name>
<feature type="domain" description="AB hydrolase-1" evidence="5">
    <location>
        <begin position="103"/>
        <end position="270"/>
    </location>
</feature>